<keyword evidence="2" id="KW-1133">Transmembrane helix</keyword>
<keyword evidence="2" id="KW-0472">Membrane</keyword>
<dbReference type="Proteomes" id="UP001597102">
    <property type="component" value="Unassembled WGS sequence"/>
</dbReference>
<comment type="caution">
    <text evidence="3">The sequence shown here is derived from an EMBL/GenBank/DDBJ whole genome shotgun (WGS) entry which is preliminary data.</text>
</comment>
<feature type="transmembrane region" description="Helical" evidence="2">
    <location>
        <begin position="7"/>
        <end position="28"/>
    </location>
</feature>
<organism evidence="3 4">
    <name type="scientific">Methyloligella solikamskensis</name>
    <dbReference type="NCBI Taxonomy" id="1177756"/>
    <lineage>
        <taxon>Bacteria</taxon>
        <taxon>Pseudomonadati</taxon>
        <taxon>Pseudomonadota</taxon>
        <taxon>Alphaproteobacteria</taxon>
        <taxon>Hyphomicrobiales</taxon>
        <taxon>Hyphomicrobiaceae</taxon>
        <taxon>Methyloligella</taxon>
    </lineage>
</organism>
<proteinExistence type="predicted"/>
<dbReference type="EMBL" id="JBHTJO010000001">
    <property type="protein sequence ID" value="MFD0987643.1"/>
    <property type="molecule type" value="Genomic_DNA"/>
</dbReference>
<feature type="region of interest" description="Disordered" evidence="1">
    <location>
        <begin position="97"/>
        <end position="117"/>
    </location>
</feature>
<dbReference type="PANTHER" id="PTHR38766:SF1">
    <property type="entry name" value="FLAGELLAR PROTEIN FLIO"/>
    <property type="match status" value="1"/>
</dbReference>
<reference evidence="4" key="1">
    <citation type="journal article" date="2019" name="Int. J. Syst. Evol. Microbiol.">
        <title>The Global Catalogue of Microorganisms (GCM) 10K type strain sequencing project: providing services to taxonomists for standard genome sequencing and annotation.</title>
        <authorList>
            <consortium name="The Broad Institute Genomics Platform"/>
            <consortium name="The Broad Institute Genome Sequencing Center for Infectious Disease"/>
            <person name="Wu L."/>
            <person name="Ma J."/>
        </authorList>
    </citation>
    <scope>NUCLEOTIDE SEQUENCE [LARGE SCALE GENOMIC DNA]</scope>
    <source>
        <strain evidence="4">CCUG 61697</strain>
    </source>
</reference>
<dbReference type="RefSeq" id="WP_379089828.1">
    <property type="nucleotide sequence ID" value="NZ_JBHTJO010000001.1"/>
</dbReference>
<gene>
    <name evidence="3" type="ORF">ACFQ2F_11105</name>
</gene>
<evidence type="ECO:0000256" key="2">
    <source>
        <dbReference type="SAM" id="Phobius"/>
    </source>
</evidence>
<sequence length="117" mass="13111">MSDTSQLILVISTFLFVIALIALAAWGFKAFFSSNTSGPGFFRSRERRLNVVESATVDAKRKLYLIRRDDKEHLVMIGGPVDMVIETGIEARQPLEHPLEDVVIDHGERPQSDPELS</sequence>
<evidence type="ECO:0000313" key="4">
    <source>
        <dbReference type="Proteomes" id="UP001597102"/>
    </source>
</evidence>
<evidence type="ECO:0000313" key="3">
    <source>
        <dbReference type="EMBL" id="MFD0987643.1"/>
    </source>
</evidence>
<evidence type="ECO:0008006" key="5">
    <source>
        <dbReference type="Google" id="ProtNLM"/>
    </source>
</evidence>
<evidence type="ECO:0000256" key="1">
    <source>
        <dbReference type="SAM" id="MobiDB-lite"/>
    </source>
</evidence>
<name>A0ABW3JBF8_9HYPH</name>
<keyword evidence="4" id="KW-1185">Reference proteome</keyword>
<accession>A0ABW3JBF8</accession>
<dbReference type="PANTHER" id="PTHR38766">
    <property type="entry name" value="FLAGELLAR PROTEIN FLIO"/>
    <property type="match status" value="1"/>
</dbReference>
<dbReference type="InterPro" id="IPR052205">
    <property type="entry name" value="FliO/MopB"/>
</dbReference>
<keyword evidence="2" id="KW-0812">Transmembrane</keyword>
<protein>
    <recommendedName>
        <fullName evidence="5">Flagellar biosynthesis protein, FliO</fullName>
    </recommendedName>
</protein>